<evidence type="ECO:0000256" key="1">
    <source>
        <dbReference type="ARBA" id="ARBA00001946"/>
    </source>
</evidence>
<comment type="caution">
    <text evidence="9">The sequence shown here is derived from an EMBL/GenBank/DDBJ whole genome shotgun (WGS) entry which is preliminary data.</text>
</comment>
<reference evidence="9 10" key="1">
    <citation type="submission" date="2020-05" db="EMBL/GenBank/DDBJ databases">
        <title>Vigna angularis (adzuki bean) Var. LongXiaoDou No. 4 denovo assembly.</title>
        <authorList>
            <person name="Xiang H."/>
        </authorList>
    </citation>
    <scope>NUCLEOTIDE SEQUENCE [LARGE SCALE GENOMIC DNA]</scope>
    <source>
        <tissue evidence="9">Leaf</tissue>
    </source>
</reference>
<dbReference type="InterPro" id="IPR036649">
    <property type="entry name" value="Pyrophosphatase_sf"/>
</dbReference>
<evidence type="ECO:0000256" key="8">
    <source>
        <dbReference type="SAM" id="Phobius"/>
    </source>
</evidence>
<keyword evidence="8" id="KW-1133">Transmembrane helix</keyword>
<evidence type="ECO:0000256" key="5">
    <source>
        <dbReference type="ARBA" id="ARBA00022801"/>
    </source>
</evidence>
<protein>
    <recommendedName>
        <fullName evidence="3">inorganic diphosphatase</fullName>
        <ecNumber evidence="3">3.6.1.1</ecNumber>
    </recommendedName>
</protein>
<dbReference type="EMBL" id="JABFOF010000011">
    <property type="protein sequence ID" value="KAG2372101.1"/>
    <property type="molecule type" value="Genomic_DNA"/>
</dbReference>
<dbReference type="GO" id="GO:0004427">
    <property type="term" value="F:inorganic diphosphate phosphatase activity"/>
    <property type="evidence" value="ECO:0007669"/>
    <property type="project" value="UniProtKB-EC"/>
</dbReference>
<evidence type="ECO:0000256" key="7">
    <source>
        <dbReference type="ARBA" id="ARBA00047820"/>
    </source>
</evidence>
<organism evidence="9 10">
    <name type="scientific">Phaseolus angularis</name>
    <name type="common">Azuki bean</name>
    <name type="synonym">Vigna angularis</name>
    <dbReference type="NCBI Taxonomy" id="3914"/>
    <lineage>
        <taxon>Eukaryota</taxon>
        <taxon>Viridiplantae</taxon>
        <taxon>Streptophyta</taxon>
        <taxon>Embryophyta</taxon>
        <taxon>Tracheophyta</taxon>
        <taxon>Spermatophyta</taxon>
        <taxon>Magnoliopsida</taxon>
        <taxon>eudicotyledons</taxon>
        <taxon>Gunneridae</taxon>
        <taxon>Pentapetalae</taxon>
        <taxon>rosids</taxon>
        <taxon>fabids</taxon>
        <taxon>Fabales</taxon>
        <taxon>Fabaceae</taxon>
        <taxon>Papilionoideae</taxon>
        <taxon>50 kb inversion clade</taxon>
        <taxon>NPAAA clade</taxon>
        <taxon>indigoferoid/millettioid clade</taxon>
        <taxon>Phaseoleae</taxon>
        <taxon>Vigna</taxon>
    </lineage>
</organism>
<dbReference type="Gene3D" id="3.90.80.10">
    <property type="entry name" value="Inorganic pyrophosphatase"/>
    <property type="match status" value="1"/>
</dbReference>
<comment type="similarity">
    <text evidence="2">Belongs to the PPase family.</text>
</comment>
<dbReference type="GO" id="GO:0005737">
    <property type="term" value="C:cytoplasm"/>
    <property type="evidence" value="ECO:0007669"/>
    <property type="project" value="InterPro"/>
</dbReference>
<keyword evidence="8" id="KW-0472">Membrane</keyword>
<dbReference type="EC" id="3.6.1.1" evidence="3"/>
<sequence length="190" mass="21269">MEVSPWHDIPLLSGDDIFNLIAEIPKVSNAKMEVAIDEAFTIIKQDTEKGKAPILHLKHFASLIHHILGFFYCVCYNIHWNYGLLPQTWENPSFANSKVEGALGDKDPVDVVEIGERERKIGEVLKVKPLGALAMIDEGELDSKIVAISVDDPKASLVNYVNDIEKHFTVISLLPNYLITSFISLLLFIL</sequence>
<comment type="cofactor">
    <cofactor evidence="1">
        <name>Mg(2+)</name>
        <dbReference type="ChEBI" id="CHEBI:18420"/>
    </cofactor>
</comment>
<dbReference type="GO" id="GO:0006796">
    <property type="term" value="P:phosphate-containing compound metabolic process"/>
    <property type="evidence" value="ECO:0007669"/>
    <property type="project" value="InterPro"/>
</dbReference>
<dbReference type="Pfam" id="PF00719">
    <property type="entry name" value="Pyrophosphatase"/>
    <property type="match status" value="1"/>
</dbReference>
<dbReference type="AlphaFoldDB" id="A0A8T0JIL9"/>
<keyword evidence="4" id="KW-0479">Metal-binding</keyword>
<dbReference type="Proteomes" id="UP000743370">
    <property type="component" value="Unassembled WGS sequence"/>
</dbReference>
<keyword evidence="8" id="KW-0812">Transmembrane</keyword>
<evidence type="ECO:0000313" key="9">
    <source>
        <dbReference type="EMBL" id="KAG2372101.1"/>
    </source>
</evidence>
<accession>A0A8T0JIL9</accession>
<evidence type="ECO:0000256" key="4">
    <source>
        <dbReference type="ARBA" id="ARBA00022723"/>
    </source>
</evidence>
<comment type="catalytic activity">
    <reaction evidence="7">
        <text>diphosphate + H2O = 2 phosphate + H(+)</text>
        <dbReference type="Rhea" id="RHEA:24576"/>
        <dbReference type="ChEBI" id="CHEBI:15377"/>
        <dbReference type="ChEBI" id="CHEBI:15378"/>
        <dbReference type="ChEBI" id="CHEBI:33019"/>
        <dbReference type="ChEBI" id="CHEBI:43474"/>
        <dbReference type="EC" id="3.6.1.1"/>
    </reaction>
</comment>
<name>A0A8T0JIL9_PHAAN</name>
<evidence type="ECO:0000256" key="6">
    <source>
        <dbReference type="ARBA" id="ARBA00022842"/>
    </source>
</evidence>
<dbReference type="PANTHER" id="PTHR10286">
    <property type="entry name" value="INORGANIC PYROPHOSPHATASE"/>
    <property type="match status" value="1"/>
</dbReference>
<evidence type="ECO:0000313" key="10">
    <source>
        <dbReference type="Proteomes" id="UP000743370"/>
    </source>
</evidence>
<gene>
    <name evidence="9" type="ORF">HKW66_Vig0210310</name>
</gene>
<dbReference type="SUPFAM" id="SSF50324">
    <property type="entry name" value="Inorganic pyrophosphatase"/>
    <property type="match status" value="1"/>
</dbReference>
<evidence type="ECO:0000256" key="2">
    <source>
        <dbReference type="ARBA" id="ARBA00006220"/>
    </source>
</evidence>
<feature type="transmembrane region" description="Helical" evidence="8">
    <location>
        <begin position="168"/>
        <end position="189"/>
    </location>
</feature>
<evidence type="ECO:0000256" key="3">
    <source>
        <dbReference type="ARBA" id="ARBA00012146"/>
    </source>
</evidence>
<dbReference type="GO" id="GO:0000287">
    <property type="term" value="F:magnesium ion binding"/>
    <property type="evidence" value="ECO:0007669"/>
    <property type="project" value="InterPro"/>
</dbReference>
<keyword evidence="6" id="KW-0460">Magnesium</keyword>
<keyword evidence="5" id="KW-0378">Hydrolase</keyword>
<dbReference type="InterPro" id="IPR008162">
    <property type="entry name" value="Pyrophosphatase"/>
</dbReference>
<proteinExistence type="inferred from homology"/>